<evidence type="ECO:0000313" key="9">
    <source>
        <dbReference type="Proteomes" id="UP001149165"/>
    </source>
</evidence>
<dbReference type="EMBL" id="JAPQKH010000001">
    <property type="protein sequence ID" value="KAJ5116942.1"/>
    <property type="molecule type" value="Genomic_DNA"/>
</dbReference>
<proteinExistence type="predicted"/>
<dbReference type="Proteomes" id="UP001149165">
    <property type="component" value="Unassembled WGS sequence"/>
</dbReference>
<dbReference type="GO" id="GO:0043565">
    <property type="term" value="F:sequence-specific DNA binding"/>
    <property type="evidence" value="ECO:0007669"/>
    <property type="project" value="TreeGrafter"/>
</dbReference>
<keyword evidence="3" id="KW-0862">Zinc</keyword>
<evidence type="ECO:0000256" key="7">
    <source>
        <dbReference type="ARBA" id="ARBA00023242"/>
    </source>
</evidence>
<dbReference type="PANTHER" id="PTHR47782">
    <property type="entry name" value="ZN(II)2CYS6 TRANSCRIPTION FACTOR (EUROFUNG)-RELATED"/>
    <property type="match status" value="1"/>
</dbReference>
<dbReference type="GO" id="GO:0005634">
    <property type="term" value="C:nucleus"/>
    <property type="evidence" value="ECO:0007669"/>
    <property type="project" value="UniProtKB-SubCell"/>
</dbReference>
<evidence type="ECO:0000256" key="4">
    <source>
        <dbReference type="ARBA" id="ARBA00023015"/>
    </source>
</evidence>
<dbReference type="CDD" id="cd12148">
    <property type="entry name" value="fungal_TF_MHR"/>
    <property type="match status" value="1"/>
</dbReference>
<keyword evidence="5" id="KW-0238">DNA-binding</keyword>
<comment type="subcellular location">
    <subcellularLocation>
        <location evidence="1">Nucleus</location>
    </subcellularLocation>
</comment>
<evidence type="ECO:0000256" key="3">
    <source>
        <dbReference type="ARBA" id="ARBA00022833"/>
    </source>
</evidence>
<evidence type="ECO:0000256" key="2">
    <source>
        <dbReference type="ARBA" id="ARBA00022723"/>
    </source>
</evidence>
<keyword evidence="6" id="KW-0804">Transcription</keyword>
<dbReference type="PANTHER" id="PTHR47782:SF12">
    <property type="entry name" value="ZN(II)2CYS6 TRANSCRIPTION FACTOR (EUROFUNG)"/>
    <property type="match status" value="1"/>
</dbReference>
<evidence type="ECO:0000256" key="5">
    <source>
        <dbReference type="ARBA" id="ARBA00023125"/>
    </source>
</evidence>
<sequence length="338" mass="37727">MRDQAIDTPLPSHSPIDNLSAQETQVASLFQSKSIWLFVHLIELRRMSGRILESIYIARAQNGHCSSMSFRELCTISDELHRKLEKWKVELDSAGLEGSREYRFMKVEYFIMLLHLNRPSPSFMIPSQNMVAICSHASSSCLREWEAIAADHGIMAICRCYRQFHDILMVGLARLYCDWHIQKVAPHSVHNLSSEEATLCINLLEQGVVTLRNSSLSKFLHLFNILKSKIYSITNTAMDVDMHPTGLGDTIGTADWPSEDIQAHASNPQAGLTTHLASLDNNDAGDLRLGSDGLNAYLSQISNIFDNETLDSDEMLTAWYGSLLNDIGDSGAQPTTGL</sequence>
<accession>A0A9W9KRR1</accession>
<protein>
    <submittedName>
        <fullName evidence="8">Uncharacterized protein</fullName>
    </submittedName>
</protein>
<dbReference type="GO" id="GO:0046872">
    <property type="term" value="F:metal ion binding"/>
    <property type="evidence" value="ECO:0007669"/>
    <property type="project" value="UniProtKB-KW"/>
</dbReference>
<gene>
    <name evidence="8" type="ORF">N7456_001290</name>
</gene>
<dbReference type="AlphaFoldDB" id="A0A9W9KRR1"/>
<keyword evidence="4" id="KW-0805">Transcription regulation</keyword>
<dbReference type="GO" id="GO:0045944">
    <property type="term" value="P:positive regulation of transcription by RNA polymerase II"/>
    <property type="evidence" value="ECO:0007669"/>
    <property type="project" value="TreeGrafter"/>
</dbReference>
<reference evidence="8" key="1">
    <citation type="submission" date="2022-11" db="EMBL/GenBank/DDBJ databases">
        <authorList>
            <person name="Petersen C."/>
        </authorList>
    </citation>
    <scope>NUCLEOTIDE SEQUENCE</scope>
    <source>
        <strain evidence="8">IBT 30069</strain>
    </source>
</reference>
<dbReference type="GO" id="GO:0000981">
    <property type="term" value="F:DNA-binding transcription factor activity, RNA polymerase II-specific"/>
    <property type="evidence" value="ECO:0007669"/>
    <property type="project" value="TreeGrafter"/>
</dbReference>
<keyword evidence="9" id="KW-1185">Reference proteome</keyword>
<evidence type="ECO:0000256" key="6">
    <source>
        <dbReference type="ARBA" id="ARBA00023163"/>
    </source>
</evidence>
<evidence type="ECO:0000256" key="1">
    <source>
        <dbReference type="ARBA" id="ARBA00004123"/>
    </source>
</evidence>
<comment type="caution">
    <text evidence="8">The sequence shown here is derived from an EMBL/GenBank/DDBJ whole genome shotgun (WGS) entry which is preliminary data.</text>
</comment>
<keyword evidence="7" id="KW-0539">Nucleus</keyword>
<reference evidence="8" key="2">
    <citation type="journal article" date="2023" name="IMA Fungus">
        <title>Comparative genomic study of the Penicillium genus elucidates a diverse pangenome and 15 lateral gene transfer events.</title>
        <authorList>
            <person name="Petersen C."/>
            <person name="Sorensen T."/>
            <person name="Nielsen M.R."/>
            <person name="Sondergaard T.E."/>
            <person name="Sorensen J.L."/>
            <person name="Fitzpatrick D.A."/>
            <person name="Frisvad J.C."/>
            <person name="Nielsen K.L."/>
        </authorList>
    </citation>
    <scope>NUCLEOTIDE SEQUENCE</scope>
    <source>
        <strain evidence="8">IBT 30069</strain>
    </source>
</reference>
<evidence type="ECO:0000313" key="8">
    <source>
        <dbReference type="EMBL" id="KAJ5116942.1"/>
    </source>
</evidence>
<organism evidence="8 9">
    <name type="scientific">Penicillium angulare</name>
    <dbReference type="NCBI Taxonomy" id="116970"/>
    <lineage>
        <taxon>Eukaryota</taxon>
        <taxon>Fungi</taxon>
        <taxon>Dikarya</taxon>
        <taxon>Ascomycota</taxon>
        <taxon>Pezizomycotina</taxon>
        <taxon>Eurotiomycetes</taxon>
        <taxon>Eurotiomycetidae</taxon>
        <taxon>Eurotiales</taxon>
        <taxon>Aspergillaceae</taxon>
        <taxon>Penicillium</taxon>
    </lineage>
</organism>
<dbReference type="InterPro" id="IPR052202">
    <property type="entry name" value="Yeast_MetPath_Reg"/>
</dbReference>
<name>A0A9W9KRR1_9EURO</name>
<keyword evidence="2" id="KW-0479">Metal-binding</keyword>
<dbReference type="OrthoDB" id="25921at2759"/>